<dbReference type="EMBL" id="JABFAE010000013">
    <property type="protein sequence ID" value="MBA0843076.1"/>
    <property type="molecule type" value="Genomic_DNA"/>
</dbReference>
<accession>A0A7J9K9P7</accession>
<comment type="caution">
    <text evidence="1">The sequence shown here is derived from an EMBL/GenBank/DDBJ whole genome shotgun (WGS) entry which is preliminary data.</text>
</comment>
<evidence type="ECO:0000313" key="1">
    <source>
        <dbReference type="EMBL" id="MBA0843076.1"/>
    </source>
</evidence>
<proteinExistence type="predicted"/>
<organism evidence="1 2">
    <name type="scientific">Gossypium armourianum</name>
    <dbReference type="NCBI Taxonomy" id="34283"/>
    <lineage>
        <taxon>Eukaryota</taxon>
        <taxon>Viridiplantae</taxon>
        <taxon>Streptophyta</taxon>
        <taxon>Embryophyta</taxon>
        <taxon>Tracheophyta</taxon>
        <taxon>Spermatophyta</taxon>
        <taxon>Magnoliopsida</taxon>
        <taxon>eudicotyledons</taxon>
        <taxon>Gunneridae</taxon>
        <taxon>Pentapetalae</taxon>
        <taxon>rosids</taxon>
        <taxon>malvids</taxon>
        <taxon>Malvales</taxon>
        <taxon>Malvaceae</taxon>
        <taxon>Malvoideae</taxon>
        <taxon>Gossypium</taxon>
    </lineage>
</organism>
<feature type="non-terminal residue" evidence="1">
    <location>
        <position position="1"/>
    </location>
</feature>
<sequence length="66" mass="7140">MVLFGSFFGFGFGLLTFYGQIELSQARIRVTQIGFSDSASGPGRCNINNGGCWHKSQDGHTYSACV</sequence>
<keyword evidence="2" id="KW-1185">Reference proteome</keyword>
<gene>
    <name evidence="1" type="ORF">Goarm_000294</name>
</gene>
<dbReference type="AlphaFoldDB" id="A0A7J9K9P7"/>
<evidence type="ECO:0000313" key="2">
    <source>
        <dbReference type="Proteomes" id="UP000593575"/>
    </source>
</evidence>
<protein>
    <submittedName>
        <fullName evidence="1">Uncharacterized protein</fullName>
    </submittedName>
</protein>
<dbReference type="Proteomes" id="UP000593575">
    <property type="component" value="Unassembled WGS sequence"/>
</dbReference>
<reference evidence="1 2" key="1">
    <citation type="journal article" date="2019" name="Genome Biol. Evol.">
        <title>Insights into the evolution of the New World diploid cottons (Gossypium, subgenus Houzingenia) based on genome sequencing.</title>
        <authorList>
            <person name="Grover C.E."/>
            <person name="Arick M.A. 2nd"/>
            <person name="Thrash A."/>
            <person name="Conover J.L."/>
            <person name="Sanders W.S."/>
            <person name="Peterson D.G."/>
            <person name="Frelichowski J.E."/>
            <person name="Scheffler J.A."/>
            <person name="Scheffler B.E."/>
            <person name="Wendel J.F."/>
        </authorList>
    </citation>
    <scope>NUCLEOTIDE SEQUENCE [LARGE SCALE GENOMIC DNA]</scope>
    <source>
        <strain evidence="1">6</strain>
        <tissue evidence="1">Leaf</tissue>
    </source>
</reference>
<name>A0A7J9K9P7_9ROSI</name>